<comment type="caution">
    <text evidence="3">The sequence shown here is derived from an EMBL/GenBank/DDBJ whole genome shotgun (WGS) entry which is preliminary data.</text>
</comment>
<evidence type="ECO:0000313" key="3">
    <source>
        <dbReference type="EMBL" id="TXG76056.1"/>
    </source>
</evidence>
<proteinExistence type="predicted"/>
<protein>
    <submittedName>
        <fullName evidence="3">Uncharacterized protein</fullName>
    </submittedName>
</protein>
<reference evidence="3 4" key="1">
    <citation type="submission" date="2018-09" db="EMBL/GenBank/DDBJ databases">
        <title>Metagenome Assembled Genomes from an Advanced Water Purification Facility.</title>
        <authorList>
            <person name="Stamps B.W."/>
            <person name="Spear J.R."/>
        </authorList>
    </citation>
    <scope>NUCLEOTIDE SEQUENCE [LARGE SCALE GENOMIC DNA]</scope>
    <source>
        <strain evidence="3">Bin_63_2</strain>
    </source>
</reference>
<feature type="coiled-coil region" evidence="1">
    <location>
        <begin position="54"/>
        <end position="85"/>
    </location>
</feature>
<organism evidence="3 4">
    <name type="scientific">Candidatus Dojkabacteria bacterium</name>
    <dbReference type="NCBI Taxonomy" id="2099670"/>
    <lineage>
        <taxon>Bacteria</taxon>
        <taxon>Candidatus Dojkabacteria</taxon>
    </lineage>
</organism>
<keyword evidence="1" id="KW-0175">Coiled coil</keyword>
<dbReference type="Proteomes" id="UP000321026">
    <property type="component" value="Unassembled WGS sequence"/>
</dbReference>
<accession>A0A5C7J6C9</accession>
<feature type="compositionally biased region" description="Basic and acidic residues" evidence="2">
    <location>
        <begin position="101"/>
        <end position="116"/>
    </location>
</feature>
<dbReference type="EMBL" id="SSDS01000085">
    <property type="protein sequence ID" value="TXG76056.1"/>
    <property type="molecule type" value="Genomic_DNA"/>
</dbReference>
<evidence type="ECO:0000313" key="4">
    <source>
        <dbReference type="Proteomes" id="UP000321026"/>
    </source>
</evidence>
<evidence type="ECO:0000256" key="2">
    <source>
        <dbReference type="SAM" id="MobiDB-lite"/>
    </source>
</evidence>
<gene>
    <name evidence="3" type="ORF">E6Q11_05395</name>
</gene>
<name>A0A5C7J6C9_9BACT</name>
<feature type="region of interest" description="Disordered" evidence="2">
    <location>
        <begin position="101"/>
        <end position="123"/>
    </location>
</feature>
<evidence type="ECO:0000256" key="1">
    <source>
        <dbReference type="SAM" id="Coils"/>
    </source>
</evidence>
<dbReference type="AlphaFoldDB" id="A0A5C7J6C9"/>
<sequence>MATLQKGNTTFTLLDEVQTKYPRLIELVLATESMDDSERQYWFDILPSMNVDQVQRLTDILETERKKLDELEKKYQVEIETLNQKHMSEWQGYELKKKKEEIASKEAADASNKDDAQAVLNNW</sequence>